<dbReference type="EMBL" id="BCSX01000039">
    <property type="protein sequence ID" value="GAS90100.1"/>
    <property type="molecule type" value="Genomic_DNA"/>
</dbReference>
<proteinExistence type="predicted"/>
<name>A0A100W1U0_9MYCO</name>
<comment type="caution">
    <text evidence="1">The sequence shown here is derived from an EMBL/GenBank/DDBJ whole genome shotgun (WGS) entry which is preliminary data.</text>
</comment>
<evidence type="ECO:0000313" key="1">
    <source>
        <dbReference type="EMBL" id="GAS90100.1"/>
    </source>
</evidence>
<dbReference type="AlphaFoldDB" id="A0A100W1U0"/>
<evidence type="ECO:0000313" key="2">
    <source>
        <dbReference type="Proteomes" id="UP000069620"/>
    </source>
</evidence>
<sequence length="95" mass="10361">MPARTEGAVDEHRLGSIAVTTGQRGAEQFDTAVQQDWDMPVVTHVRVHTNTSAMACPCDEVSVRNLGPGVGEVRQGRLGQRPRRTGLVRVSVRIK</sequence>
<keyword evidence="2" id="KW-1185">Reference proteome</keyword>
<organism evidence="1 2">
    <name type="scientific">Mycolicibacterium brisbanense</name>
    <dbReference type="NCBI Taxonomy" id="146020"/>
    <lineage>
        <taxon>Bacteria</taxon>
        <taxon>Bacillati</taxon>
        <taxon>Actinomycetota</taxon>
        <taxon>Actinomycetes</taxon>
        <taxon>Mycobacteriales</taxon>
        <taxon>Mycobacteriaceae</taxon>
        <taxon>Mycolicibacterium</taxon>
    </lineage>
</organism>
<protein>
    <submittedName>
        <fullName evidence="1">Multiheme cytochrome</fullName>
    </submittedName>
</protein>
<dbReference type="Proteomes" id="UP000069620">
    <property type="component" value="Unassembled WGS sequence"/>
</dbReference>
<accession>A0A100W1U0</accession>
<gene>
    <name evidence="1" type="ORF">RMCB_4196</name>
</gene>
<dbReference type="STRING" id="146020.RMCB_4196"/>
<reference evidence="2" key="2">
    <citation type="submission" date="2016-02" db="EMBL/GenBank/DDBJ databases">
        <title>Draft genome sequence of five rapidly growing Mycobacterium species.</title>
        <authorList>
            <person name="Katahira K."/>
            <person name="Gotou Y."/>
            <person name="Iida K."/>
            <person name="Ogura Y."/>
            <person name="Hayashi T."/>
        </authorList>
    </citation>
    <scope>NUCLEOTIDE SEQUENCE [LARGE SCALE GENOMIC DNA]</scope>
    <source>
        <strain evidence="2">JCM15654</strain>
    </source>
</reference>
<reference evidence="2" key="1">
    <citation type="journal article" date="2016" name="Genome Announc.">
        <title>Draft Genome Sequences of Five Rapidly Growing Mycobacterium Species, M. thermoresistibile, M. fortuitum subsp. acetamidolyticum, M. canariasense, M. brisbanense, and M. novocastrense.</title>
        <authorList>
            <person name="Katahira K."/>
            <person name="Ogura Y."/>
            <person name="Gotoh Y."/>
            <person name="Hayashi T."/>
        </authorList>
    </citation>
    <scope>NUCLEOTIDE SEQUENCE [LARGE SCALE GENOMIC DNA]</scope>
    <source>
        <strain evidence="2">JCM15654</strain>
    </source>
</reference>